<keyword evidence="1" id="KW-0328">Glycosyltransferase</keyword>
<accession>A0A0B0D9V0</accession>
<dbReference type="SUPFAM" id="SSF53756">
    <property type="entry name" value="UDP-Glycosyltransferase/glycogen phosphorylase"/>
    <property type="match status" value="1"/>
</dbReference>
<gene>
    <name evidence="5" type="ORF">AS25_08450</name>
</gene>
<dbReference type="GO" id="GO:0016757">
    <property type="term" value="F:glycosyltransferase activity"/>
    <property type="evidence" value="ECO:0007669"/>
    <property type="project" value="UniProtKB-KW"/>
</dbReference>
<evidence type="ECO:0000259" key="3">
    <source>
        <dbReference type="Pfam" id="PF00534"/>
    </source>
</evidence>
<dbReference type="Pfam" id="PF00534">
    <property type="entry name" value="Glycos_transf_1"/>
    <property type="match status" value="1"/>
</dbReference>
<dbReference type="CDD" id="cd03801">
    <property type="entry name" value="GT4_PimA-like"/>
    <property type="match status" value="1"/>
</dbReference>
<protein>
    <submittedName>
        <fullName evidence="5">Uncharacterized protein</fullName>
    </submittedName>
</protein>
<organism evidence="5 6">
    <name type="scientific">Kocuria marina</name>
    <dbReference type="NCBI Taxonomy" id="223184"/>
    <lineage>
        <taxon>Bacteria</taxon>
        <taxon>Bacillati</taxon>
        <taxon>Actinomycetota</taxon>
        <taxon>Actinomycetes</taxon>
        <taxon>Micrococcales</taxon>
        <taxon>Micrococcaceae</taxon>
        <taxon>Kocuria</taxon>
    </lineage>
</organism>
<dbReference type="Pfam" id="PF13439">
    <property type="entry name" value="Glyco_transf_4"/>
    <property type="match status" value="1"/>
</dbReference>
<evidence type="ECO:0000259" key="4">
    <source>
        <dbReference type="Pfam" id="PF13439"/>
    </source>
</evidence>
<evidence type="ECO:0000313" key="5">
    <source>
        <dbReference type="EMBL" id="KHE74193.1"/>
    </source>
</evidence>
<dbReference type="eggNOG" id="COG0438">
    <property type="taxonomic scope" value="Bacteria"/>
</dbReference>
<dbReference type="Gene3D" id="3.40.50.2000">
    <property type="entry name" value="Glycogen Phosphorylase B"/>
    <property type="match status" value="2"/>
</dbReference>
<evidence type="ECO:0000256" key="2">
    <source>
        <dbReference type="ARBA" id="ARBA00022679"/>
    </source>
</evidence>
<sequence>MATTFIIPTGLPGPSGGSRYNKALIRALEAAGCSVSVCGVPGPWPRPEARDLERLRAALAGREQVVVDGLIASSAPDEIQAAAASGTRVHVLFHLSLLVDGAVPPDGSGRAAALERRALQSAHTVICTSNWAARDVVNRYGPLPTRVVSPGTDQAPLAVGSAPPQLLLLASVTPRKNQLAILRALAALTELDWQALLVGPDAADPDYAQRVRLFAEAAFPPGRVQVLGSRTGPGLERIWSASDLLLLVSRAETFGMVVTEAVARGIPAIVGAGTGAEEALALGPHAPPGIAVAPDDTAALEEVLRGWLSDPAQRAAWRRSAEGARGMLPTWDDSADLMLRILTP</sequence>
<evidence type="ECO:0000313" key="6">
    <source>
        <dbReference type="Proteomes" id="UP000030664"/>
    </source>
</evidence>
<dbReference type="EMBL" id="JROM01000030">
    <property type="protein sequence ID" value="KHE74193.1"/>
    <property type="molecule type" value="Genomic_DNA"/>
</dbReference>
<proteinExistence type="predicted"/>
<dbReference type="PANTHER" id="PTHR46401">
    <property type="entry name" value="GLYCOSYLTRANSFERASE WBBK-RELATED"/>
    <property type="match status" value="1"/>
</dbReference>
<dbReference type="STRING" id="223184.AS25_08450"/>
<evidence type="ECO:0000256" key="1">
    <source>
        <dbReference type="ARBA" id="ARBA00022676"/>
    </source>
</evidence>
<name>A0A0B0D9V0_9MICC</name>
<dbReference type="GO" id="GO:0009103">
    <property type="term" value="P:lipopolysaccharide biosynthetic process"/>
    <property type="evidence" value="ECO:0007669"/>
    <property type="project" value="TreeGrafter"/>
</dbReference>
<feature type="domain" description="Glycosyltransferase subfamily 4-like N-terminal" evidence="4">
    <location>
        <begin position="15"/>
        <end position="153"/>
    </location>
</feature>
<dbReference type="Proteomes" id="UP000030664">
    <property type="component" value="Unassembled WGS sequence"/>
</dbReference>
<keyword evidence="2" id="KW-0808">Transferase</keyword>
<dbReference type="PANTHER" id="PTHR46401:SF2">
    <property type="entry name" value="GLYCOSYLTRANSFERASE WBBK-RELATED"/>
    <property type="match status" value="1"/>
</dbReference>
<reference evidence="5 6" key="1">
    <citation type="submission" date="2014-09" db="EMBL/GenBank/DDBJ databases">
        <title>High-quality draft genome sequence of Kocuria marina SO9-6, an actinobacterium isolated from a copper mine.</title>
        <authorList>
            <person name="Castro D.B."/>
            <person name="Pereira L.B."/>
            <person name="Silva M.V."/>
            <person name="Silva B.P."/>
            <person name="Zanardi B.R."/>
            <person name="Carlos C."/>
            <person name="Belgini D.R."/>
            <person name="Limache E.G."/>
            <person name="Lacerda G.V."/>
            <person name="Nery M.B."/>
            <person name="Gomes M.B."/>
            <person name="Souza S."/>
            <person name="Silva T.M."/>
            <person name="Rodrigues V.D."/>
            <person name="Paulino L.C."/>
            <person name="Vicentini R."/>
            <person name="Ferraz L.F."/>
            <person name="Ottoboni L.M."/>
        </authorList>
    </citation>
    <scope>NUCLEOTIDE SEQUENCE [LARGE SCALE GENOMIC DNA]</scope>
    <source>
        <strain evidence="5 6">SO9-6</strain>
    </source>
</reference>
<comment type="caution">
    <text evidence="5">The sequence shown here is derived from an EMBL/GenBank/DDBJ whole genome shotgun (WGS) entry which is preliminary data.</text>
</comment>
<dbReference type="InterPro" id="IPR001296">
    <property type="entry name" value="Glyco_trans_1"/>
</dbReference>
<dbReference type="AlphaFoldDB" id="A0A0B0D9V0"/>
<feature type="domain" description="Glycosyl transferase family 1" evidence="3">
    <location>
        <begin position="161"/>
        <end position="322"/>
    </location>
</feature>
<dbReference type="InterPro" id="IPR028098">
    <property type="entry name" value="Glyco_trans_4-like_N"/>
</dbReference>